<keyword evidence="2 9" id="KW-1003">Cell membrane</keyword>
<keyword evidence="11" id="KW-0449">Lipoprotein</keyword>
<dbReference type="HAMAP" id="MF_00161">
    <property type="entry name" value="LspA"/>
    <property type="match status" value="1"/>
</dbReference>
<evidence type="ECO:0000256" key="10">
    <source>
        <dbReference type="RuleBase" id="RU004181"/>
    </source>
</evidence>
<keyword evidence="8 9" id="KW-0472">Membrane</keyword>
<comment type="catalytic activity">
    <reaction evidence="9">
        <text>Release of signal peptides from bacterial membrane prolipoproteins. Hydrolyzes -Xaa-Yaa-Zaa-|-(S,diacylglyceryl)Cys-, in which Xaa is hydrophobic (preferably Leu), and Yaa (Ala or Ser) and Zaa (Gly or Ala) have small, neutral side chains.</text>
        <dbReference type="EC" id="3.4.23.36"/>
    </reaction>
</comment>
<sequence>MKGYTKPLIIIFLVLLADQLVKTWVKMHMYLGQEFNIIGKWFIIHFTENNGMAFGMEFGGEFGKLALSLFRIAAVAGIGYGLNYLIKHKYHRGLILNVALIFSGALGNIIDSVFYGKIYGYESWFHGRVVDMFYFPIAEGHFPTWIPIWGGDEFVFFRPVFNLADAAISVGVILILIFQKNYFKEDVKDEVSINSEIVED</sequence>
<evidence type="ECO:0000256" key="1">
    <source>
        <dbReference type="ARBA" id="ARBA00006139"/>
    </source>
</evidence>
<dbReference type="Pfam" id="PF01252">
    <property type="entry name" value="Peptidase_A8"/>
    <property type="match status" value="1"/>
</dbReference>
<keyword evidence="3 9" id="KW-0645">Protease</keyword>
<keyword evidence="6 9" id="KW-0378">Hydrolase</keyword>
<evidence type="ECO:0000256" key="7">
    <source>
        <dbReference type="ARBA" id="ARBA00022989"/>
    </source>
</evidence>
<evidence type="ECO:0000256" key="5">
    <source>
        <dbReference type="ARBA" id="ARBA00022750"/>
    </source>
</evidence>
<evidence type="ECO:0000256" key="8">
    <source>
        <dbReference type="ARBA" id="ARBA00023136"/>
    </source>
</evidence>
<dbReference type="RefSeq" id="WP_188411432.1">
    <property type="nucleotide sequence ID" value="NZ_BMDJ01000001.1"/>
</dbReference>
<evidence type="ECO:0000313" key="11">
    <source>
        <dbReference type="EMBL" id="GGI22387.1"/>
    </source>
</evidence>
<organism evidence="11 12">
    <name type="scientific">Pedobacter mendelii</name>
    <dbReference type="NCBI Taxonomy" id="1908240"/>
    <lineage>
        <taxon>Bacteria</taxon>
        <taxon>Pseudomonadati</taxon>
        <taxon>Bacteroidota</taxon>
        <taxon>Sphingobacteriia</taxon>
        <taxon>Sphingobacteriales</taxon>
        <taxon>Sphingobacteriaceae</taxon>
        <taxon>Pedobacter</taxon>
    </lineage>
</organism>
<evidence type="ECO:0000256" key="4">
    <source>
        <dbReference type="ARBA" id="ARBA00022692"/>
    </source>
</evidence>
<evidence type="ECO:0000256" key="3">
    <source>
        <dbReference type="ARBA" id="ARBA00022670"/>
    </source>
</evidence>
<keyword evidence="12" id="KW-1185">Reference proteome</keyword>
<keyword evidence="4 9" id="KW-0812">Transmembrane</keyword>
<name>A0ABQ2BF49_9SPHI</name>
<comment type="caution">
    <text evidence="11">The sequence shown here is derived from an EMBL/GenBank/DDBJ whole genome shotgun (WGS) entry which is preliminary data.</text>
</comment>
<feature type="transmembrane region" description="Helical" evidence="9">
    <location>
        <begin position="94"/>
        <end position="115"/>
    </location>
</feature>
<dbReference type="NCBIfam" id="NF011369">
    <property type="entry name" value="PRK14788.1"/>
    <property type="match status" value="1"/>
</dbReference>
<evidence type="ECO:0000256" key="2">
    <source>
        <dbReference type="ARBA" id="ARBA00022475"/>
    </source>
</evidence>
<gene>
    <name evidence="9 11" type="primary">lspA</name>
    <name evidence="11" type="ORF">GCM10008119_02390</name>
</gene>
<accession>A0ABQ2BF49</accession>
<evidence type="ECO:0000256" key="6">
    <source>
        <dbReference type="ARBA" id="ARBA00022801"/>
    </source>
</evidence>
<dbReference type="InterPro" id="IPR001872">
    <property type="entry name" value="Peptidase_A8"/>
</dbReference>
<feature type="active site" evidence="9">
    <location>
        <position position="165"/>
    </location>
</feature>
<dbReference type="PANTHER" id="PTHR33695">
    <property type="entry name" value="LIPOPROTEIN SIGNAL PEPTIDASE"/>
    <property type="match status" value="1"/>
</dbReference>
<dbReference type="Proteomes" id="UP000645390">
    <property type="component" value="Unassembled WGS sequence"/>
</dbReference>
<feature type="active site" evidence="9">
    <location>
        <position position="131"/>
    </location>
</feature>
<feature type="transmembrane region" description="Helical" evidence="9">
    <location>
        <begin position="62"/>
        <end position="82"/>
    </location>
</feature>
<dbReference type="EC" id="3.4.23.36" evidence="9"/>
<dbReference type="EMBL" id="BMDJ01000001">
    <property type="protein sequence ID" value="GGI22387.1"/>
    <property type="molecule type" value="Genomic_DNA"/>
</dbReference>
<protein>
    <recommendedName>
        <fullName evidence="9">Lipoprotein signal peptidase</fullName>
        <ecNumber evidence="9">3.4.23.36</ecNumber>
    </recommendedName>
    <alternativeName>
        <fullName evidence="9">Prolipoprotein signal peptidase</fullName>
    </alternativeName>
    <alternativeName>
        <fullName evidence="9">Signal peptidase II</fullName>
        <shortName evidence="9">SPase II</shortName>
    </alternativeName>
</protein>
<evidence type="ECO:0000256" key="9">
    <source>
        <dbReference type="HAMAP-Rule" id="MF_00161"/>
    </source>
</evidence>
<comment type="similarity">
    <text evidence="1 9 10">Belongs to the peptidase A8 family.</text>
</comment>
<comment type="function">
    <text evidence="9">This protein specifically catalyzes the removal of signal peptides from prolipoproteins.</text>
</comment>
<reference evidence="12" key="1">
    <citation type="journal article" date="2019" name="Int. J. Syst. Evol. Microbiol.">
        <title>The Global Catalogue of Microorganisms (GCM) 10K type strain sequencing project: providing services to taxonomists for standard genome sequencing and annotation.</title>
        <authorList>
            <consortium name="The Broad Institute Genomics Platform"/>
            <consortium name="The Broad Institute Genome Sequencing Center for Infectious Disease"/>
            <person name="Wu L."/>
            <person name="Ma J."/>
        </authorList>
    </citation>
    <scope>NUCLEOTIDE SEQUENCE [LARGE SCALE GENOMIC DNA]</scope>
    <source>
        <strain evidence="12">CCM 8939</strain>
    </source>
</reference>
<dbReference type="PRINTS" id="PR00781">
    <property type="entry name" value="LIPOSIGPTASE"/>
</dbReference>
<comment type="caution">
    <text evidence="9">Lacks conserved residue(s) required for the propagation of feature annotation.</text>
</comment>
<comment type="pathway">
    <text evidence="9">Protein modification; lipoprotein biosynthesis (signal peptide cleavage).</text>
</comment>
<feature type="transmembrane region" description="Helical" evidence="9">
    <location>
        <begin position="160"/>
        <end position="178"/>
    </location>
</feature>
<evidence type="ECO:0000313" key="12">
    <source>
        <dbReference type="Proteomes" id="UP000645390"/>
    </source>
</evidence>
<proteinExistence type="inferred from homology"/>
<dbReference type="PANTHER" id="PTHR33695:SF1">
    <property type="entry name" value="LIPOPROTEIN SIGNAL PEPTIDASE"/>
    <property type="match status" value="1"/>
</dbReference>
<keyword evidence="5 9" id="KW-0064">Aspartyl protease</keyword>
<keyword evidence="7 9" id="KW-1133">Transmembrane helix</keyword>
<comment type="subcellular location">
    <subcellularLocation>
        <location evidence="9">Cell membrane</location>
        <topology evidence="9">Multi-pass membrane protein</topology>
    </subcellularLocation>
</comment>